<sequence length="1487" mass="171861">MVDDMQGMDITPLQTQYLTPPHKDPPDRTTACKVNYVPTNDEYDVVNSEDELDIDTQSIQDQEEANETAELLIQAFSPHNTNDLEEEIHQALYLQILPMISTLIWNVRGINTQGVMERLKMLKKMHHISLIAILEPFSDSTHVQTFRHQLVMDHAMSNCNGKIWLFWNLDIDCKILDEDEQHVTCEIAHNELQTQFTTTIIYAKCKDLLRRPLWDRMLHQANDTANSPWCAVGDYNVITSMDEKLGGVPYNMRKSLEFIAVIEACGLIDLGFSGQKFTWSNKRGIHSRVWKRLDRAMVNDSWLEKMPQTTITHLPSVGSDHCPLLMEMIPREEEHIKYFKFLNCWTNQPNFNDTVKACWDRPVEGNNMWKFHQKLKRLSNTLSSWSRGEFGDIFSKVKEYEEKVRAAEENLIHTHSENNRTDLHKLNAEYIRFLKMEDSILKQKTQLHWFKEGDANTKYFHSLIRGRRRRLFIHTIIGEDGQKIQGDDKIAEAACAHFQNIFTGKDKVINEEVINCIPRMVSQEHNNTLTAMPNLEELKEVVFSMNTNSAAGPDGMNGLFFQKCWHIIKHDLLGVIHAFFCGQMIPKYFSHSCIVLLPKVSNPNKLTEFRPISLSNFTSKIISKLVSSRLGPILPSLISLNQSGFVKGRSISENIMLAQEIIHQIRKPNIGSNLIIKLDMAKAYDRVSWSYICLVLRKMGFHEIFIDMVWRIMTNNWYSIIVNGRRHGFFHSTRGLKQGDPLSPALFILGAEVLSRSLNRLHSHPDYHGFVMEPRGPQVNHLSFADDIILFISGRQKTLKLIMQTLNIYEETSGQLVNTDKSHFMVHPNAFNSTRDRIKRITGFRQKEGPITYLGCPLFIGRPRIIYFSDLINKVLCRITGWHTKLLSYGGRAILVKHVLQSLPIHLLAAITPPSAVLKQTQSIMADFFWGWRNEKKKYHWASWKNLSFPYDEGGVGMRNLKDVCKSFQYKQWWIFRSKHTLWGDFLKAKYCQRSNPISKKWDTGESLTWKHMMHNKHKIEEHIHWKLNSGNCSFWWDNWLGVGPLAYQSTGSNRFNQITVAEFWLEGRWNLNMLLQQAPNSQLVNILATDLYIQQDIPDQAIWKPNSDGTFSCSSAWNVIREKRNKTNFNSFIWHKSIPFKSSFLLWRALRGKLPTNEKLTSFGNEAANCFCCCNRPGLDTIEHIFNNGHFATSVWKSIAAPAGITTEHRSLPQLIMQWWSAKSSNEAHRLLLQATPIFICWNLWKNRCASKHGGKLSNISRVKYAIYKDNYKLMTTCFPHIKWPSRWRDLIQLGEKCTHDTKVTVVKWIKPLEDWVKINTDGSALGNPGRIGAGGIIRDHSGEMLLAFATPMGEGSNIQAEVAAALFGMTWSLELGYRNVILEVDSQLLVECIENKTNPHWSINTQLLKLQALTRQANQFKCKHTFREANFVADSLSKHSHKITSPQIYLGIHQLPKETRTYYQLDILEMANFRRRKIKRIKEPP</sequence>
<dbReference type="InterPro" id="IPR000477">
    <property type="entry name" value="RT_dom"/>
</dbReference>
<organism evidence="4 5">
    <name type="scientific">Solanum tuberosum</name>
    <name type="common">Potato</name>
    <dbReference type="NCBI Taxonomy" id="4113"/>
    <lineage>
        <taxon>Eukaryota</taxon>
        <taxon>Viridiplantae</taxon>
        <taxon>Streptophyta</taxon>
        <taxon>Embryophyta</taxon>
        <taxon>Tracheophyta</taxon>
        <taxon>Spermatophyta</taxon>
        <taxon>Magnoliopsida</taxon>
        <taxon>eudicotyledons</taxon>
        <taxon>Gunneridae</taxon>
        <taxon>Pentapetalae</taxon>
        <taxon>asterids</taxon>
        <taxon>lamiids</taxon>
        <taxon>Solanales</taxon>
        <taxon>Solanaceae</taxon>
        <taxon>Solanoideae</taxon>
        <taxon>Solaneae</taxon>
        <taxon>Solanum</taxon>
    </lineage>
</organism>
<dbReference type="Pfam" id="PF00078">
    <property type="entry name" value="RVT_1"/>
    <property type="match status" value="1"/>
</dbReference>
<dbReference type="InterPro" id="IPR012337">
    <property type="entry name" value="RNaseH-like_sf"/>
</dbReference>
<feature type="domain" description="Reverse transcriptase" evidence="2">
    <location>
        <begin position="578"/>
        <end position="858"/>
    </location>
</feature>
<dbReference type="InterPro" id="IPR044730">
    <property type="entry name" value="RNase_H-like_dom_plant"/>
</dbReference>
<dbReference type="PANTHER" id="PTHR46890:SF28">
    <property type="entry name" value="REVERSE TRANSCRIPTASE DOMAIN-CONTAINING PROTEIN"/>
    <property type="match status" value="1"/>
</dbReference>
<evidence type="ECO:0008006" key="6">
    <source>
        <dbReference type="Google" id="ProtNLM"/>
    </source>
</evidence>
<dbReference type="InterPro" id="IPR043502">
    <property type="entry name" value="DNA/RNA_pol_sf"/>
</dbReference>
<protein>
    <recommendedName>
        <fullName evidence="6">Non-LTR retroelement reverse transcriptase</fullName>
    </recommendedName>
</protein>
<evidence type="ECO:0000256" key="1">
    <source>
        <dbReference type="SAM" id="MobiDB-lite"/>
    </source>
</evidence>
<dbReference type="InterPro" id="IPR002156">
    <property type="entry name" value="RNaseH_domain"/>
</dbReference>
<dbReference type="PROSITE" id="PS50878">
    <property type="entry name" value="RT_POL"/>
    <property type="match status" value="1"/>
</dbReference>
<dbReference type="InterPro" id="IPR052343">
    <property type="entry name" value="Retrotransposon-Effector_Assoc"/>
</dbReference>
<name>A0ABQ7W3M6_SOLTU</name>
<dbReference type="InterPro" id="IPR036397">
    <property type="entry name" value="RNaseH_sf"/>
</dbReference>
<accession>A0ABQ7W3M6</accession>
<dbReference type="PROSITE" id="PS50879">
    <property type="entry name" value="RNASE_H_1"/>
    <property type="match status" value="1"/>
</dbReference>
<dbReference type="CDD" id="cd01650">
    <property type="entry name" value="RT_nLTR_like"/>
    <property type="match status" value="1"/>
</dbReference>
<dbReference type="Gene3D" id="3.30.420.10">
    <property type="entry name" value="Ribonuclease H-like superfamily/Ribonuclease H"/>
    <property type="match status" value="1"/>
</dbReference>
<dbReference type="PANTHER" id="PTHR46890">
    <property type="entry name" value="NON-LTR RETROLELEMENT REVERSE TRANSCRIPTASE-LIKE PROTEIN-RELATED"/>
    <property type="match status" value="1"/>
</dbReference>
<keyword evidence="5" id="KW-1185">Reference proteome</keyword>
<dbReference type="Gene3D" id="3.60.10.10">
    <property type="entry name" value="Endonuclease/exonuclease/phosphatase"/>
    <property type="match status" value="1"/>
</dbReference>
<gene>
    <name evidence="4" type="ORF">KY290_011721</name>
</gene>
<evidence type="ECO:0000259" key="2">
    <source>
        <dbReference type="PROSITE" id="PS50878"/>
    </source>
</evidence>
<dbReference type="CDD" id="cd06222">
    <property type="entry name" value="RNase_H_like"/>
    <property type="match status" value="1"/>
</dbReference>
<dbReference type="SUPFAM" id="SSF56672">
    <property type="entry name" value="DNA/RNA polymerases"/>
    <property type="match status" value="1"/>
</dbReference>
<dbReference type="InterPro" id="IPR036691">
    <property type="entry name" value="Endo/exonu/phosph_ase_sf"/>
</dbReference>
<feature type="domain" description="RNase H type-1" evidence="3">
    <location>
        <begin position="1314"/>
        <end position="1444"/>
    </location>
</feature>
<dbReference type="Pfam" id="PF13456">
    <property type="entry name" value="RVT_3"/>
    <property type="match status" value="1"/>
</dbReference>
<dbReference type="InterPro" id="IPR026960">
    <property type="entry name" value="RVT-Znf"/>
</dbReference>
<dbReference type="SUPFAM" id="SSF53098">
    <property type="entry name" value="Ribonuclease H-like"/>
    <property type="match status" value="1"/>
</dbReference>
<proteinExistence type="predicted"/>
<reference evidence="4 5" key="1">
    <citation type="journal article" date="2021" name="bioRxiv">
        <title>Chromosome-scale and haplotype-resolved genome assembly of a tetraploid potato cultivar.</title>
        <authorList>
            <person name="Sun H."/>
            <person name="Jiao W.-B."/>
            <person name="Krause K."/>
            <person name="Campoy J.A."/>
            <person name="Goel M."/>
            <person name="Folz-Donahue K."/>
            <person name="Kukat C."/>
            <person name="Huettel B."/>
            <person name="Schneeberger K."/>
        </authorList>
    </citation>
    <scope>NUCLEOTIDE SEQUENCE [LARGE SCALE GENOMIC DNA]</scope>
    <source>
        <strain evidence="4">SolTubOtavaFocal</strain>
        <tissue evidence="4">Leaves</tissue>
    </source>
</reference>
<evidence type="ECO:0000313" key="5">
    <source>
        <dbReference type="Proteomes" id="UP000826656"/>
    </source>
</evidence>
<dbReference type="Proteomes" id="UP000826656">
    <property type="component" value="Unassembled WGS sequence"/>
</dbReference>
<dbReference type="EMBL" id="JAIVGD010000005">
    <property type="protein sequence ID" value="KAH0774584.1"/>
    <property type="molecule type" value="Genomic_DNA"/>
</dbReference>
<dbReference type="SUPFAM" id="SSF56219">
    <property type="entry name" value="DNase I-like"/>
    <property type="match status" value="1"/>
</dbReference>
<comment type="caution">
    <text evidence="4">The sequence shown here is derived from an EMBL/GenBank/DDBJ whole genome shotgun (WGS) entry which is preliminary data.</text>
</comment>
<feature type="region of interest" description="Disordered" evidence="1">
    <location>
        <begin position="1"/>
        <end position="28"/>
    </location>
</feature>
<dbReference type="Pfam" id="PF13966">
    <property type="entry name" value="zf-RVT"/>
    <property type="match status" value="1"/>
</dbReference>
<evidence type="ECO:0000313" key="4">
    <source>
        <dbReference type="EMBL" id="KAH0774584.1"/>
    </source>
</evidence>
<evidence type="ECO:0000259" key="3">
    <source>
        <dbReference type="PROSITE" id="PS50879"/>
    </source>
</evidence>